<sequence>MLLLLVLLGHFVDDFNGVDSADLADSAHHAVADFFALLGLQTKPSKAQAPAKRHVVQGVELSIRPEGVELSPTALRTQKILRQIDNALARDSLSPDEASRLAGRLTFLSQSTFGSTGRAAIKPLYSTAANSDDTLSVRLRAALGALRRLVASHRPRLVPWPGRVTGPFPVLYADAFFLDGDLRKKPGHLAAGEAVPKAARWQNGWGYVLLLDGHVFYDYGVIRPEHLAPFAARKAFIYVLEIVAQVLPLVTFARRLSPFWIAFIDNVAGQFALMKGYGKDPSVNGILASFWGLASDRQWAPDFHRVPSASNVSDAISRGDDSRARAEGWTRVATPVDDIMDVLGRAASDIDFACADAVWGVGAPGGRRSAHPGPGTVFEGGDNPDPQFEQFRVLQQALRHVMHNLDLVPLDAYTETIVPQAKPLHTSVLRAKLLWIWYDYFSCPQLEAALSQGKHSCSLLRAIDSIPAYVAECSFFFALCPIIETQDGSKLRTASSWSQRGWCRLERVCRELCQDSSWIMVKGPTQMELIVSSPAISGGAIGEGYAVDREIAEALQAEENEEVVLSESDESTENPYEDLPEEFIEEINMMTDIATLKGTMFMLGLKYEFVKEKIDNMCGVKKTIKPESIAVKIYINNEEFSVKLSPSDTFKDLRTKLWDNAVITNREMDENERKSRKAVKNSAKSKAMPKKGNDDKKGDKKDNKKGDVATSSGDQKKDNKKGDTTDEKKDNKKGNK</sequence>
<evidence type="ECO:0000256" key="1">
    <source>
        <dbReference type="SAM" id="MobiDB-lite"/>
    </source>
</evidence>
<protein>
    <submittedName>
        <fullName evidence="3">Uncharacterized protein</fullName>
    </submittedName>
</protein>
<gene>
    <name evidence="3" type="ORF">AK812_SmicGene17729</name>
</gene>
<dbReference type="AlphaFoldDB" id="A0A1Q9DX24"/>
<evidence type="ECO:0000313" key="4">
    <source>
        <dbReference type="Proteomes" id="UP000186817"/>
    </source>
</evidence>
<feature type="chain" id="PRO_5010323291" evidence="2">
    <location>
        <begin position="18"/>
        <end position="736"/>
    </location>
</feature>
<feature type="signal peptide" evidence="2">
    <location>
        <begin position="1"/>
        <end position="17"/>
    </location>
</feature>
<accession>A0A1Q9DX24</accession>
<name>A0A1Q9DX24_SYMMI</name>
<evidence type="ECO:0000313" key="3">
    <source>
        <dbReference type="EMBL" id="OLP99699.1"/>
    </source>
</evidence>
<evidence type="ECO:0000256" key="2">
    <source>
        <dbReference type="SAM" id="SignalP"/>
    </source>
</evidence>
<feature type="compositionally biased region" description="Basic and acidic residues" evidence="1">
    <location>
        <begin position="714"/>
        <end position="736"/>
    </location>
</feature>
<dbReference type="EMBL" id="LSRX01000353">
    <property type="protein sequence ID" value="OLP99699.1"/>
    <property type="molecule type" value="Genomic_DNA"/>
</dbReference>
<organism evidence="3 4">
    <name type="scientific">Symbiodinium microadriaticum</name>
    <name type="common">Dinoflagellate</name>
    <name type="synonym">Zooxanthella microadriatica</name>
    <dbReference type="NCBI Taxonomy" id="2951"/>
    <lineage>
        <taxon>Eukaryota</taxon>
        <taxon>Sar</taxon>
        <taxon>Alveolata</taxon>
        <taxon>Dinophyceae</taxon>
        <taxon>Suessiales</taxon>
        <taxon>Symbiodiniaceae</taxon>
        <taxon>Symbiodinium</taxon>
    </lineage>
</organism>
<feature type="region of interest" description="Disordered" evidence="1">
    <location>
        <begin position="668"/>
        <end position="736"/>
    </location>
</feature>
<keyword evidence="2" id="KW-0732">Signal</keyword>
<comment type="caution">
    <text evidence="3">The sequence shown here is derived from an EMBL/GenBank/DDBJ whole genome shotgun (WGS) entry which is preliminary data.</text>
</comment>
<proteinExistence type="predicted"/>
<reference evidence="3 4" key="1">
    <citation type="submission" date="2016-02" db="EMBL/GenBank/DDBJ databases">
        <title>Genome analysis of coral dinoflagellate symbionts highlights evolutionary adaptations to a symbiotic lifestyle.</title>
        <authorList>
            <person name="Aranda M."/>
            <person name="Li Y."/>
            <person name="Liew Y.J."/>
            <person name="Baumgarten S."/>
            <person name="Simakov O."/>
            <person name="Wilson M."/>
            <person name="Piel J."/>
            <person name="Ashoor H."/>
            <person name="Bougouffa S."/>
            <person name="Bajic V.B."/>
            <person name="Ryu T."/>
            <person name="Ravasi T."/>
            <person name="Bayer T."/>
            <person name="Micklem G."/>
            <person name="Kim H."/>
            <person name="Bhak J."/>
            <person name="Lajeunesse T.C."/>
            <person name="Voolstra C.R."/>
        </authorList>
    </citation>
    <scope>NUCLEOTIDE SEQUENCE [LARGE SCALE GENOMIC DNA]</scope>
    <source>
        <strain evidence="3 4">CCMP2467</strain>
    </source>
</reference>
<dbReference type="Proteomes" id="UP000186817">
    <property type="component" value="Unassembled WGS sequence"/>
</dbReference>
<dbReference type="OrthoDB" id="6513042at2759"/>
<keyword evidence="4" id="KW-1185">Reference proteome</keyword>
<feature type="compositionally biased region" description="Basic and acidic residues" evidence="1">
    <location>
        <begin position="691"/>
        <end position="707"/>
    </location>
</feature>